<comment type="cofactor">
    <cofactor evidence="1">
        <name>NAD(+)</name>
        <dbReference type="ChEBI" id="CHEBI:57540"/>
    </cofactor>
</comment>
<keyword evidence="16" id="KW-1185">Reference proteome</keyword>
<keyword evidence="13" id="KW-0456">Lyase</keyword>
<keyword evidence="10" id="KW-0520">NAD</keyword>
<dbReference type="AlphaFoldDB" id="A0A4V1N392"/>
<dbReference type="Proteomes" id="UP000290958">
    <property type="component" value="Unassembled WGS sequence"/>
</dbReference>
<keyword evidence="12" id="KW-0472">Membrane</keyword>
<name>A0A4V1N392_9SPHN</name>
<feature type="domain" description="NAD(P)-binding" evidence="14">
    <location>
        <begin position="4"/>
        <end position="312"/>
    </location>
</feature>
<evidence type="ECO:0000256" key="2">
    <source>
        <dbReference type="ARBA" id="ARBA00004447"/>
    </source>
</evidence>
<dbReference type="PANTHER" id="PTHR43078">
    <property type="entry name" value="UDP-GLUCURONIC ACID DECARBOXYLASE-RELATED"/>
    <property type="match status" value="1"/>
</dbReference>
<dbReference type="Pfam" id="PF16363">
    <property type="entry name" value="GDP_Man_Dehyd"/>
    <property type="match status" value="1"/>
</dbReference>
<evidence type="ECO:0000256" key="11">
    <source>
        <dbReference type="ARBA" id="ARBA00023034"/>
    </source>
</evidence>
<proteinExistence type="inferred from homology"/>
<keyword evidence="9" id="KW-1133">Transmembrane helix</keyword>
<evidence type="ECO:0000256" key="4">
    <source>
        <dbReference type="ARBA" id="ARBA00007505"/>
    </source>
</evidence>
<dbReference type="EMBL" id="SBKP01000014">
    <property type="protein sequence ID" value="RXR26575.1"/>
    <property type="molecule type" value="Genomic_DNA"/>
</dbReference>
<dbReference type="InterPro" id="IPR044516">
    <property type="entry name" value="UXS-like"/>
</dbReference>
<dbReference type="GO" id="GO:0033320">
    <property type="term" value="P:UDP-D-xylose biosynthetic process"/>
    <property type="evidence" value="ECO:0007669"/>
    <property type="project" value="UniProtKB-UniPathway"/>
</dbReference>
<evidence type="ECO:0000313" key="16">
    <source>
        <dbReference type="Proteomes" id="UP000290958"/>
    </source>
</evidence>
<dbReference type="EC" id="4.1.1.35" evidence="5"/>
<evidence type="ECO:0000256" key="6">
    <source>
        <dbReference type="ARBA" id="ARBA00022692"/>
    </source>
</evidence>
<dbReference type="UniPathway" id="UPA00796">
    <property type="reaction ID" value="UER00771"/>
</dbReference>
<dbReference type="InterPro" id="IPR016040">
    <property type="entry name" value="NAD(P)-bd_dom"/>
</dbReference>
<evidence type="ECO:0000256" key="5">
    <source>
        <dbReference type="ARBA" id="ARBA00012290"/>
    </source>
</evidence>
<keyword evidence="8" id="KW-0735">Signal-anchor</keyword>
<gene>
    <name evidence="15" type="ORF">EQG66_12770</name>
</gene>
<evidence type="ECO:0000256" key="7">
    <source>
        <dbReference type="ARBA" id="ARBA00022793"/>
    </source>
</evidence>
<keyword evidence="11" id="KW-0333">Golgi apparatus</keyword>
<evidence type="ECO:0000313" key="15">
    <source>
        <dbReference type="EMBL" id="RXR26575.1"/>
    </source>
</evidence>
<reference evidence="16" key="1">
    <citation type="submission" date="2019-01" db="EMBL/GenBank/DDBJ databases">
        <title>Cytophagaceae bacterium strain CAR-16.</title>
        <authorList>
            <person name="Chen W.-M."/>
        </authorList>
    </citation>
    <scope>NUCLEOTIDE SEQUENCE [LARGE SCALE GENOMIC DNA]</scope>
    <source>
        <strain evidence="16">CHR27</strain>
    </source>
</reference>
<comment type="caution">
    <text evidence="15">The sequence shown here is derived from an EMBL/GenBank/DDBJ whole genome shotgun (WGS) entry which is preliminary data.</text>
</comment>
<dbReference type="GO" id="GO:0005737">
    <property type="term" value="C:cytoplasm"/>
    <property type="evidence" value="ECO:0007669"/>
    <property type="project" value="TreeGrafter"/>
</dbReference>
<comment type="similarity">
    <text evidence="4">Belongs to the NAD(P)-dependent epimerase/dehydratase family. UDP-glucuronic acid decarboxylase subfamily.</text>
</comment>
<keyword evidence="7" id="KW-0210">Decarboxylase</keyword>
<evidence type="ECO:0000256" key="13">
    <source>
        <dbReference type="ARBA" id="ARBA00023239"/>
    </source>
</evidence>
<dbReference type="SUPFAM" id="SSF51735">
    <property type="entry name" value="NAD(P)-binding Rossmann-fold domains"/>
    <property type="match status" value="1"/>
</dbReference>
<evidence type="ECO:0000256" key="12">
    <source>
        <dbReference type="ARBA" id="ARBA00023136"/>
    </source>
</evidence>
<evidence type="ECO:0000256" key="1">
    <source>
        <dbReference type="ARBA" id="ARBA00001911"/>
    </source>
</evidence>
<evidence type="ECO:0000259" key="14">
    <source>
        <dbReference type="Pfam" id="PF16363"/>
    </source>
</evidence>
<evidence type="ECO:0000256" key="10">
    <source>
        <dbReference type="ARBA" id="ARBA00023027"/>
    </source>
</evidence>
<dbReference type="Gene3D" id="3.40.50.720">
    <property type="entry name" value="NAD(P)-binding Rossmann-like Domain"/>
    <property type="match status" value="1"/>
</dbReference>
<dbReference type="OrthoDB" id="9801785at2"/>
<dbReference type="GO" id="GO:0070403">
    <property type="term" value="F:NAD+ binding"/>
    <property type="evidence" value="ECO:0007669"/>
    <property type="project" value="InterPro"/>
</dbReference>
<dbReference type="PANTHER" id="PTHR43078:SF6">
    <property type="entry name" value="UDP-GLUCURONIC ACID DECARBOXYLASE 1"/>
    <property type="match status" value="1"/>
</dbReference>
<dbReference type="GO" id="GO:0048040">
    <property type="term" value="F:UDP-glucuronate decarboxylase activity"/>
    <property type="evidence" value="ECO:0007669"/>
    <property type="project" value="UniProtKB-EC"/>
</dbReference>
<evidence type="ECO:0000256" key="3">
    <source>
        <dbReference type="ARBA" id="ARBA00005100"/>
    </source>
</evidence>
<comment type="subcellular location">
    <subcellularLocation>
        <location evidence="2">Golgi apparatus</location>
        <location evidence="2">Golgi stack membrane</location>
        <topology evidence="2">Single-pass type II membrane protein</topology>
    </subcellularLocation>
</comment>
<organism evidence="15 16">
    <name type="scientific">Sphingobium fluviale</name>
    <dbReference type="NCBI Taxonomy" id="2506423"/>
    <lineage>
        <taxon>Bacteria</taxon>
        <taxon>Pseudomonadati</taxon>
        <taxon>Pseudomonadota</taxon>
        <taxon>Alphaproteobacteria</taxon>
        <taxon>Sphingomonadales</taxon>
        <taxon>Sphingomonadaceae</taxon>
        <taxon>Sphingobium</taxon>
    </lineage>
</organism>
<evidence type="ECO:0000256" key="9">
    <source>
        <dbReference type="ARBA" id="ARBA00022989"/>
    </source>
</evidence>
<dbReference type="RefSeq" id="WP_129404981.1">
    <property type="nucleotide sequence ID" value="NZ_SBKP01000014.1"/>
</dbReference>
<keyword evidence="6" id="KW-0812">Transmembrane</keyword>
<dbReference type="InterPro" id="IPR036291">
    <property type="entry name" value="NAD(P)-bd_dom_sf"/>
</dbReference>
<dbReference type="GO" id="GO:0042732">
    <property type="term" value="P:D-xylose metabolic process"/>
    <property type="evidence" value="ECO:0007669"/>
    <property type="project" value="InterPro"/>
</dbReference>
<comment type="pathway">
    <text evidence="3">Nucleotide-sugar biosynthesis; UDP-alpha-D-xylose biosynthesis; UDP-alpha-D-xylose from UDP-alpha-D-glucuronate: step 1/1.</text>
</comment>
<protein>
    <recommendedName>
        <fullName evidence="5">UDP-glucuronate decarboxylase</fullName>
        <ecNumber evidence="5">4.1.1.35</ecNumber>
    </recommendedName>
</protein>
<evidence type="ECO:0000256" key="8">
    <source>
        <dbReference type="ARBA" id="ARBA00022968"/>
    </source>
</evidence>
<sequence>MRILVTGGAGFIGSHLTERLLSMGHGVVVLDNLSTGDMANLAHSKDNQNFEMVIGSVRDQALVQELVEKCDAVIHLAAAVGVKLILEKPSLSIHTNVNGTENILHAAANGNKLVIIASTSEVYGKAEKVPFSEDDDLVLGATANLRWSYAVAKMLDESLALSYSYEKRIRVIIVRLFNTTGPRQTGYYGMVLPNFVSQALKGDPITVHGTGDQSRCFGHVYDAVESLTRLLNAPNAIGHVFNVGNDEEVSIYGLAEKIKKKTGSKSEIVKKPYSEVYGFGFEDMQRRIPDVRKLEQFIGYRPRTSLDQIIDDVIAEQRAAMGIAPVADSGKNDAAA</sequence>
<accession>A0A4V1N392</accession>